<dbReference type="EMBL" id="AVOT02013442">
    <property type="protein sequence ID" value="MBW0496096.1"/>
    <property type="molecule type" value="Genomic_DNA"/>
</dbReference>
<name>A0A9Q3D3A3_9BASI</name>
<evidence type="ECO:0000313" key="2">
    <source>
        <dbReference type="EMBL" id="MBW0496096.1"/>
    </source>
</evidence>
<evidence type="ECO:0000313" key="3">
    <source>
        <dbReference type="Proteomes" id="UP000765509"/>
    </source>
</evidence>
<gene>
    <name evidence="2" type="ORF">O181_035811</name>
</gene>
<feature type="compositionally biased region" description="Polar residues" evidence="1">
    <location>
        <begin position="116"/>
        <end position="129"/>
    </location>
</feature>
<keyword evidence="3" id="KW-1185">Reference proteome</keyword>
<protein>
    <submittedName>
        <fullName evidence="2">Uncharacterized protein</fullName>
    </submittedName>
</protein>
<sequence>MASWPYHPSTGHILPALALLGNSPPHQPPGHYPCLWAWGPPTASTAHEAPFGPNPMMSKRAKGLVHQPSRPGGPTLANIGPKIGQISAHGLPKPPEATSSAPIKDSPQLQGEDFSFLNSPHTQASRSGA</sequence>
<feature type="region of interest" description="Disordered" evidence="1">
    <location>
        <begin position="43"/>
        <end position="129"/>
    </location>
</feature>
<comment type="caution">
    <text evidence="2">The sequence shown here is derived from an EMBL/GenBank/DDBJ whole genome shotgun (WGS) entry which is preliminary data.</text>
</comment>
<dbReference type="AlphaFoldDB" id="A0A9Q3D3A3"/>
<reference evidence="2" key="1">
    <citation type="submission" date="2021-03" db="EMBL/GenBank/DDBJ databases">
        <title>Draft genome sequence of rust myrtle Austropuccinia psidii MF-1, a brazilian biotype.</title>
        <authorList>
            <person name="Quecine M.C."/>
            <person name="Pachon D.M.R."/>
            <person name="Bonatelli M.L."/>
            <person name="Correr F.H."/>
            <person name="Franceschini L.M."/>
            <person name="Leite T.F."/>
            <person name="Margarido G.R.A."/>
            <person name="Almeida C.A."/>
            <person name="Ferrarezi J.A."/>
            <person name="Labate C.A."/>
        </authorList>
    </citation>
    <scope>NUCLEOTIDE SEQUENCE</scope>
    <source>
        <strain evidence="2">MF-1</strain>
    </source>
</reference>
<dbReference type="Proteomes" id="UP000765509">
    <property type="component" value="Unassembled WGS sequence"/>
</dbReference>
<evidence type="ECO:0000256" key="1">
    <source>
        <dbReference type="SAM" id="MobiDB-lite"/>
    </source>
</evidence>
<proteinExistence type="predicted"/>
<organism evidence="2 3">
    <name type="scientific">Austropuccinia psidii MF-1</name>
    <dbReference type="NCBI Taxonomy" id="1389203"/>
    <lineage>
        <taxon>Eukaryota</taxon>
        <taxon>Fungi</taxon>
        <taxon>Dikarya</taxon>
        <taxon>Basidiomycota</taxon>
        <taxon>Pucciniomycotina</taxon>
        <taxon>Pucciniomycetes</taxon>
        <taxon>Pucciniales</taxon>
        <taxon>Sphaerophragmiaceae</taxon>
        <taxon>Austropuccinia</taxon>
    </lineage>
</organism>
<accession>A0A9Q3D3A3</accession>